<gene>
    <name evidence="2" type="ORF">Ae201684_009141</name>
</gene>
<evidence type="ECO:0000313" key="2">
    <source>
        <dbReference type="EMBL" id="KAF0733963.1"/>
    </source>
</evidence>
<accession>A0A6G0X259</accession>
<comment type="caution">
    <text evidence="2">The sequence shown here is derived from an EMBL/GenBank/DDBJ whole genome shotgun (WGS) entry which is preliminary data.</text>
</comment>
<name>A0A6G0X259_9STRA</name>
<feature type="compositionally biased region" description="Basic and acidic residues" evidence="1">
    <location>
        <begin position="97"/>
        <end position="107"/>
    </location>
</feature>
<organism evidence="2 3">
    <name type="scientific">Aphanomyces euteiches</name>
    <dbReference type="NCBI Taxonomy" id="100861"/>
    <lineage>
        <taxon>Eukaryota</taxon>
        <taxon>Sar</taxon>
        <taxon>Stramenopiles</taxon>
        <taxon>Oomycota</taxon>
        <taxon>Saprolegniomycetes</taxon>
        <taxon>Saprolegniales</taxon>
        <taxon>Verrucalvaceae</taxon>
        <taxon>Aphanomyces</taxon>
    </lineage>
</organism>
<feature type="compositionally biased region" description="Basic and acidic residues" evidence="1">
    <location>
        <begin position="157"/>
        <end position="170"/>
    </location>
</feature>
<feature type="compositionally biased region" description="Basic residues" evidence="1">
    <location>
        <begin position="177"/>
        <end position="194"/>
    </location>
</feature>
<reference evidence="2 3" key="1">
    <citation type="submission" date="2019-07" db="EMBL/GenBank/DDBJ databases">
        <title>Genomics analysis of Aphanomyces spp. identifies a new class of oomycete effector associated with host adaptation.</title>
        <authorList>
            <person name="Gaulin E."/>
        </authorList>
    </citation>
    <scope>NUCLEOTIDE SEQUENCE [LARGE SCALE GENOMIC DNA]</scope>
    <source>
        <strain evidence="2 3">ATCC 201684</strain>
    </source>
</reference>
<sequence>MKTSKRLANGAKSEDKERRRALSTPGRKKISAASVSPPRDSNATRFRMHVKEDTKHEAVVNNDASKLTKKQPTSASNSRDGLRGDESEVVPSNATLKNEELHVKRASADPSQRTAQARTLSMRTQTHPEASPSSKARIKVQKDLSTMKRLKSPNINKLRDADSKDAERVNDFQSAKMQKRKPKQQLHAKAKRNKIREQTRFNKVNKGLQSVHEDHIAKEEIEDFGSDSGDSDPRMALNQPLEEDWAWKMFDRHYFKPLATSSITQFEQIRAQQLCLVASNMDYMHGFTKSEVECIKRESMNSQTDPINIPNRGRFYKDIWEEEEYLEQLKTIAREMNCSDNVAKFTLHQDDSDLVSHYEVELFEQSLQRLESAELQQRSDTIDHPASWGKVWPCPVSEQIHPACWSKTPSDGAESDEISTAIQSCVKALIPQAMSNWQKMRDIYDRMLEEIELDPIFERERNLTSEIESYYQRWKQLKTPFHEKMTLSESRLASKIREYGANRAGAITFAAHFALTLQLGDGIDYLDHTGLWEPGYVVDIFVEGQSVLSHVKIQMSCQGSISQEWCCVYSGRIMPPGTSTLRTAPVLNVKIHPTHQNDTCVSVNHNVIVPVALKVAPMDGDITPLDALPTVKQLESVHHSNK</sequence>
<evidence type="ECO:0000313" key="3">
    <source>
        <dbReference type="Proteomes" id="UP000481153"/>
    </source>
</evidence>
<feature type="compositionally biased region" description="Basic and acidic residues" evidence="1">
    <location>
        <begin position="49"/>
        <end position="58"/>
    </location>
</feature>
<feature type="compositionally biased region" description="Polar residues" evidence="1">
    <location>
        <begin position="62"/>
        <end position="79"/>
    </location>
</feature>
<dbReference type="EMBL" id="VJMJ01000118">
    <property type="protein sequence ID" value="KAF0733963.1"/>
    <property type="molecule type" value="Genomic_DNA"/>
</dbReference>
<feature type="compositionally biased region" description="Polar residues" evidence="1">
    <location>
        <begin position="109"/>
        <end position="134"/>
    </location>
</feature>
<dbReference type="VEuPathDB" id="FungiDB:AeMF1_008280"/>
<dbReference type="AlphaFoldDB" id="A0A6G0X259"/>
<protein>
    <submittedName>
        <fullName evidence="2">Uncharacterized protein</fullName>
    </submittedName>
</protein>
<dbReference type="Proteomes" id="UP000481153">
    <property type="component" value="Unassembled WGS sequence"/>
</dbReference>
<feature type="region of interest" description="Disordered" evidence="1">
    <location>
        <begin position="1"/>
        <end position="198"/>
    </location>
</feature>
<proteinExistence type="predicted"/>
<keyword evidence="3" id="KW-1185">Reference proteome</keyword>
<evidence type="ECO:0000256" key="1">
    <source>
        <dbReference type="SAM" id="MobiDB-lite"/>
    </source>
</evidence>